<proteinExistence type="predicted"/>
<reference evidence="2" key="1">
    <citation type="journal article" date="2011" name="Proc. Natl. Acad. Sci. U.S.A.">
        <title>Obligate biotrophy features unraveled by the genomic analysis of rust fungi.</title>
        <authorList>
            <person name="Duplessis S."/>
            <person name="Cuomo C.A."/>
            <person name="Lin Y.-C."/>
            <person name="Aerts A."/>
            <person name="Tisserant E."/>
            <person name="Veneault-Fourrey C."/>
            <person name="Joly D.L."/>
            <person name="Hacquard S."/>
            <person name="Amselem J."/>
            <person name="Cantarel B.L."/>
            <person name="Chiu R."/>
            <person name="Coutinho P.M."/>
            <person name="Feau N."/>
            <person name="Field M."/>
            <person name="Frey P."/>
            <person name="Gelhaye E."/>
            <person name="Goldberg J."/>
            <person name="Grabherr M.G."/>
            <person name="Kodira C.D."/>
            <person name="Kohler A."/>
            <person name="Kuees U."/>
            <person name="Lindquist E.A."/>
            <person name="Lucas S.M."/>
            <person name="Mago R."/>
            <person name="Mauceli E."/>
            <person name="Morin E."/>
            <person name="Murat C."/>
            <person name="Pangilinan J.L."/>
            <person name="Park R."/>
            <person name="Pearson M."/>
            <person name="Quesneville H."/>
            <person name="Rouhier N."/>
            <person name="Sakthikumar S."/>
            <person name="Salamov A.A."/>
            <person name="Schmutz J."/>
            <person name="Selles B."/>
            <person name="Shapiro H."/>
            <person name="Tanguay P."/>
            <person name="Tuskan G.A."/>
            <person name="Henrissat B."/>
            <person name="Van de Peer Y."/>
            <person name="Rouze P."/>
            <person name="Ellis J.G."/>
            <person name="Dodds P.N."/>
            <person name="Schein J.E."/>
            <person name="Zhong S."/>
            <person name="Hamelin R.C."/>
            <person name="Grigoriev I.V."/>
            <person name="Szabo L.J."/>
            <person name="Martin F."/>
        </authorList>
    </citation>
    <scope>NUCLEOTIDE SEQUENCE [LARGE SCALE GENOMIC DNA]</scope>
    <source>
        <strain evidence="2">98AG31 / pathotype 3-4-7</strain>
    </source>
</reference>
<evidence type="ECO:0000313" key="2">
    <source>
        <dbReference type="Proteomes" id="UP000001072"/>
    </source>
</evidence>
<dbReference type="AlphaFoldDB" id="F4R562"/>
<dbReference type="OrthoDB" id="10560536at2759"/>
<dbReference type="VEuPathDB" id="FungiDB:MELLADRAFT_70660"/>
<dbReference type="GeneID" id="18931593"/>
<dbReference type="EMBL" id="GL883091">
    <property type="protein sequence ID" value="EGG12319.1"/>
    <property type="molecule type" value="Genomic_DNA"/>
</dbReference>
<dbReference type="InParanoid" id="F4R562"/>
<accession>F4R562</accession>
<dbReference type="Proteomes" id="UP000001072">
    <property type="component" value="Unassembled WGS sequence"/>
</dbReference>
<protein>
    <submittedName>
        <fullName evidence="1">Uncharacterized protein</fullName>
    </submittedName>
</protein>
<dbReference type="RefSeq" id="XP_007404694.1">
    <property type="nucleotide sequence ID" value="XM_007404632.1"/>
</dbReference>
<dbReference type="HOGENOM" id="CLU_1594912_0_0_1"/>
<keyword evidence="2" id="KW-1185">Reference proteome</keyword>
<evidence type="ECO:0000313" key="1">
    <source>
        <dbReference type="EMBL" id="EGG12319.1"/>
    </source>
</evidence>
<sequence>MRLPSAGMPRFLRSWAPHLTSLELRIFEDPFGILQEDISKLKPKFNKFSFPALTHLDIWPHSKSHYIHCFSECKELCQIAFHYFWSIDYDNEGSDVSDFMPADSLEGLSEFSEFITENDFPELRWIDLPVNPGVFPLDSTSSSILLSLDEFCKSKGIELLFPCYSSS</sequence>
<gene>
    <name evidence="1" type="ORF">MELLADRAFT_70660</name>
</gene>
<name>F4R562_MELLP</name>
<dbReference type="KEGG" id="mlr:MELLADRAFT_70660"/>
<organism evidence="2">
    <name type="scientific">Melampsora larici-populina (strain 98AG31 / pathotype 3-4-7)</name>
    <name type="common">Poplar leaf rust fungus</name>
    <dbReference type="NCBI Taxonomy" id="747676"/>
    <lineage>
        <taxon>Eukaryota</taxon>
        <taxon>Fungi</taxon>
        <taxon>Dikarya</taxon>
        <taxon>Basidiomycota</taxon>
        <taxon>Pucciniomycotina</taxon>
        <taxon>Pucciniomycetes</taxon>
        <taxon>Pucciniales</taxon>
        <taxon>Melampsoraceae</taxon>
        <taxon>Melampsora</taxon>
    </lineage>
</organism>